<evidence type="ECO:0000256" key="3">
    <source>
        <dbReference type="ARBA" id="ARBA00022650"/>
    </source>
</evidence>
<evidence type="ECO:0000313" key="9">
    <source>
        <dbReference type="EMBL" id="MBE6165290.1"/>
    </source>
</evidence>
<dbReference type="EMBL" id="SVAF01000026">
    <property type="protein sequence ID" value="MBE6165290.1"/>
    <property type="molecule type" value="Genomic_DNA"/>
</dbReference>
<dbReference type="PANTHER" id="PTHR11063:SF8">
    <property type="entry name" value="DELTA-1-PYRROLINE-5-CARBOXYLATE SYNTHASE"/>
    <property type="match status" value="1"/>
</dbReference>
<dbReference type="InterPro" id="IPR012134">
    <property type="entry name" value="Glu-5-SA_DH"/>
</dbReference>
<evidence type="ECO:0000256" key="6">
    <source>
        <dbReference type="ARBA" id="ARBA00049024"/>
    </source>
</evidence>
<comment type="caution">
    <text evidence="9">The sequence shown here is derived from an EMBL/GenBank/DDBJ whole genome shotgun (WGS) entry which is preliminary data.</text>
</comment>
<dbReference type="GO" id="GO:0004350">
    <property type="term" value="F:glutamate-5-semialdehyde dehydrogenase activity"/>
    <property type="evidence" value="ECO:0007669"/>
    <property type="project" value="UniProtKB-UniRule"/>
</dbReference>
<dbReference type="InterPro" id="IPR016161">
    <property type="entry name" value="Ald_DH/histidinol_DH"/>
</dbReference>
<dbReference type="InterPro" id="IPR016163">
    <property type="entry name" value="Ald_DH_C"/>
</dbReference>
<evidence type="ECO:0000256" key="2">
    <source>
        <dbReference type="ARBA" id="ARBA00022605"/>
    </source>
</evidence>
<evidence type="ECO:0000256" key="5">
    <source>
        <dbReference type="ARBA" id="ARBA00023002"/>
    </source>
</evidence>
<comment type="catalytic activity">
    <reaction evidence="6 7">
        <text>L-glutamate 5-semialdehyde + phosphate + NADP(+) = L-glutamyl 5-phosphate + NADPH + H(+)</text>
        <dbReference type="Rhea" id="RHEA:19541"/>
        <dbReference type="ChEBI" id="CHEBI:15378"/>
        <dbReference type="ChEBI" id="CHEBI:43474"/>
        <dbReference type="ChEBI" id="CHEBI:57783"/>
        <dbReference type="ChEBI" id="CHEBI:58066"/>
        <dbReference type="ChEBI" id="CHEBI:58274"/>
        <dbReference type="ChEBI" id="CHEBI:58349"/>
        <dbReference type="EC" id="1.2.1.41"/>
    </reaction>
</comment>
<dbReference type="NCBIfam" id="TIGR00407">
    <property type="entry name" value="proA"/>
    <property type="match status" value="1"/>
</dbReference>
<dbReference type="NCBIfam" id="NF001221">
    <property type="entry name" value="PRK00197.1"/>
    <property type="match status" value="1"/>
</dbReference>
<dbReference type="FunFam" id="3.40.309.10:FF:000006">
    <property type="entry name" value="Gamma-glutamyl phosphate reductase"/>
    <property type="match status" value="1"/>
</dbReference>
<sequence>MGYIDELGKNAKVASQSLVKLGTAEKNQILGQVADALLAETDYILAENARDVDQAQENGISPVMVDRLRLDAKRIEGIVEGVRQVADLQDPIGQVVRGYTNLDGLKIVQKRVPLGVIAMIFESRPNVSVDAFSLAFKTSNAIILRGGRDAIHSNTALVTVIRKTLAKAGINENVVQLVEDTSHAVAEELMQAVDYVDVLIPRGGARLIQTVKEKSKVPVIETGVGNVHIYVDDSADLDMATKIVINAKTQRPSVCNAAESLLVHKVVAEKFLPQLEETIAKVHAVEFRADDKALAIFKNAVAATDEDYGTEFLDYVMSVKVVDSVDDAIDWVNRYTTHHSEAIITKDLEHAERFQDEVDAAAVYVNASTRFTDGFVFGLGAEIGISTQKMHARGPMGLEALTSTKFYINGKGQIRE</sequence>
<accession>A0A927XEK7</accession>
<dbReference type="Gene3D" id="3.40.309.10">
    <property type="entry name" value="Aldehyde Dehydrogenase, Chain A, domain 2"/>
    <property type="match status" value="1"/>
</dbReference>
<dbReference type="PANTHER" id="PTHR11063">
    <property type="entry name" value="GLUTAMATE SEMIALDEHYDE DEHYDROGENASE"/>
    <property type="match status" value="1"/>
</dbReference>
<dbReference type="InterPro" id="IPR000965">
    <property type="entry name" value="GPR_dom"/>
</dbReference>
<dbReference type="AlphaFoldDB" id="A0A927XEK7"/>
<feature type="domain" description="Aldehyde dehydrogenase" evidence="8">
    <location>
        <begin position="316"/>
        <end position="378"/>
    </location>
</feature>
<dbReference type="HAMAP" id="MF_00412">
    <property type="entry name" value="ProA"/>
    <property type="match status" value="1"/>
</dbReference>
<keyword evidence="5 7" id="KW-0560">Oxidoreductase</keyword>
<dbReference type="Gene3D" id="3.40.605.10">
    <property type="entry name" value="Aldehyde Dehydrogenase, Chain A, domain 1"/>
    <property type="match status" value="1"/>
</dbReference>
<dbReference type="CDD" id="cd07079">
    <property type="entry name" value="ALDH_F18-19_ProA-GPR"/>
    <property type="match status" value="1"/>
</dbReference>
<keyword evidence="7" id="KW-0963">Cytoplasm</keyword>
<keyword evidence="3 7" id="KW-0641">Proline biosynthesis</keyword>
<dbReference type="InterPro" id="IPR016162">
    <property type="entry name" value="Ald_DH_N"/>
</dbReference>
<dbReference type="InterPro" id="IPR015590">
    <property type="entry name" value="Aldehyde_DH_dom"/>
</dbReference>
<comment type="function">
    <text evidence="7">Catalyzes the NADPH-dependent reduction of L-glutamate 5-phosphate into L-glutamate 5-semialdehyde and phosphate. The product spontaneously undergoes cyclization to form 1-pyrroline-5-carboxylate.</text>
</comment>
<gene>
    <name evidence="7" type="primary">proA</name>
    <name evidence="9" type="ORF">E7156_08405</name>
</gene>
<dbReference type="GO" id="GO:0005737">
    <property type="term" value="C:cytoplasm"/>
    <property type="evidence" value="ECO:0007669"/>
    <property type="project" value="UniProtKB-SubCell"/>
</dbReference>
<comment type="pathway">
    <text evidence="1 7">Amino-acid biosynthesis; L-proline biosynthesis; L-glutamate 5-semialdehyde from L-glutamate: step 2/2.</text>
</comment>
<evidence type="ECO:0000256" key="1">
    <source>
        <dbReference type="ARBA" id="ARBA00004985"/>
    </source>
</evidence>
<feature type="domain" description="Aldehyde dehydrogenase" evidence="8">
    <location>
        <begin position="5"/>
        <end position="283"/>
    </location>
</feature>
<dbReference type="GO" id="GO:0055129">
    <property type="term" value="P:L-proline biosynthetic process"/>
    <property type="evidence" value="ECO:0007669"/>
    <property type="project" value="UniProtKB-UniRule"/>
</dbReference>
<comment type="subcellular location">
    <subcellularLocation>
        <location evidence="7">Cytoplasm</location>
    </subcellularLocation>
</comment>
<dbReference type="Pfam" id="PF00171">
    <property type="entry name" value="Aldedh"/>
    <property type="match status" value="2"/>
</dbReference>
<evidence type="ECO:0000259" key="8">
    <source>
        <dbReference type="Pfam" id="PF00171"/>
    </source>
</evidence>
<evidence type="ECO:0000256" key="4">
    <source>
        <dbReference type="ARBA" id="ARBA00022857"/>
    </source>
</evidence>
<reference evidence="9" key="1">
    <citation type="submission" date="2019-04" db="EMBL/GenBank/DDBJ databases">
        <title>Evolution of Biomass-Degrading Anaerobic Consortia Revealed by Metagenomics.</title>
        <authorList>
            <person name="Peng X."/>
        </authorList>
    </citation>
    <scope>NUCLEOTIDE SEQUENCE</scope>
    <source>
        <strain evidence="9">SIG195</strain>
    </source>
</reference>
<comment type="similarity">
    <text evidence="7">Belongs to the gamma-glutamyl phosphate reductase family.</text>
</comment>
<organism evidence="9 10">
    <name type="scientific">Streptococcus gallolyticus</name>
    <dbReference type="NCBI Taxonomy" id="315405"/>
    <lineage>
        <taxon>Bacteria</taxon>
        <taxon>Bacillati</taxon>
        <taxon>Bacillota</taxon>
        <taxon>Bacilli</taxon>
        <taxon>Lactobacillales</taxon>
        <taxon>Streptococcaceae</taxon>
        <taxon>Streptococcus</taxon>
    </lineage>
</organism>
<dbReference type="EC" id="1.2.1.41" evidence="7"/>
<dbReference type="PIRSF" id="PIRSF000151">
    <property type="entry name" value="GPR"/>
    <property type="match status" value="1"/>
</dbReference>
<evidence type="ECO:0000313" key="10">
    <source>
        <dbReference type="Proteomes" id="UP000700800"/>
    </source>
</evidence>
<dbReference type="SUPFAM" id="SSF53720">
    <property type="entry name" value="ALDH-like"/>
    <property type="match status" value="1"/>
</dbReference>
<dbReference type="GO" id="GO:0050661">
    <property type="term" value="F:NADP binding"/>
    <property type="evidence" value="ECO:0007669"/>
    <property type="project" value="InterPro"/>
</dbReference>
<proteinExistence type="inferred from homology"/>
<dbReference type="Proteomes" id="UP000700800">
    <property type="component" value="Unassembled WGS sequence"/>
</dbReference>
<keyword evidence="2 7" id="KW-0028">Amino-acid biosynthesis</keyword>
<keyword evidence="4 7" id="KW-0521">NADP</keyword>
<evidence type="ECO:0000256" key="7">
    <source>
        <dbReference type="HAMAP-Rule" id="MF_00412"/>
    </source>
</evidence>
<name>A0A927XEK7_9STRE</name>
<protein>
    <recommendedName>
        <fullName evidence="7">Gamma-glutamyl phosphate reductase</fullName>
        <shortName evidence="7">GPR</shortName>
        <ecNumber evidence="7">1.2.1.41</ecNumber>
    </recommendedName>
    <alternativeName>
        <fullName evidence="7">Glutamate-5-semialdehyde dehydrogenase</fullName>
    </alternativeName>
    <alternativeName>
        <fullName evidence="7">Glutamyl-gamma-semialdehyde dehydrogenase</fullName>
        <shortName evidence="7">GSA dehydrogenase</shortName>
    </alternativeName>
</protein>